<evidence type="ECO:0000313" key="1">
    <source>
        <dbReference type="EMBL" id="EHJ14774.1"/>
    </source>
</evidence>
<evidence type="ECO:0000313" key="2">
    <source>
        <dbReference type="Proteomes" id="UP000003477"/>
    </source>
</evidence>
<accession>G5IZ65</accession>
<dbReference type="AlphaFoldDB" id="G5IZ65"/>
<sequence>MGKKWDNYKEVKQAKGKDAIMRLTFCATRLLFQQLKDNICF</sequence>
<name>G5IZ65_CROWT</name>
<dbReference type="Proteomes" id="UP000003477">
    <property type="component" value="Unassembled WGS sequence"/>
</dbReference>
<dbReference type="EMBL" id="AESD01000094">
    <property type="protein sequence ID" value="EHJ14774.1"/>
    <property type="molecule type" value="Genomic_DNA"/>
</dbReference>
<reference evidence="1 2" key="1">
    <citation type="journal article" date="2011" name="Front. Microbiol.">
        <title>Two Strains of Crocosphaera watsonii with Highly Conserved Genomes are Distinguished by Strain-Specific Features.</title>
        <authorList>
            <person name="Bench S.R."/>
            <person name="Ilikchyan I.N."/>
            <person name="Tripp H.J."/>
            <person name="Zehr J.P."/>
        </authorList>
    </citation>
    <scope>NUCLEOTIDE SEQUENCE [LARGE SCALE GENOMIC DNA]</scope>
    <source>
        <strain evidence="1 2">WH 0003</strain>
    </source>
</reference>
<gene>
    <name evidence="1" type="ORF">CWATWH0003_0560</name>
</gene>
<protein>
    <submittedName>
        <fullName evidence="1">Uncharacterized protein</fullName>
    </submittedName>
</protein>
<comment type="caution">
    <text evidence="1">The sequence shown here is derived from an EMBL/GenBank/DDBJ whole genome shotgun (WGS) entry which is preliminary data.</text>
</comment>
<organism evidence="1 2">
    <name type="scientific">Crocosphaera watsonii WH 0003</name>
    <dbReference type="NCBI Taxonomy" id="423471"/>
    <lineage>
        <taxon>Bacteria</taxon>
        <taxon>Bacillati</taxon>
        <taxon>Cyanobacteriota</taxon>
        <taxon>Cyanophyceae</taxon>
        <taxon>Oscillatoriophycideae</taxon>
        <taxon>Chroococcales</taxon>
        <taxon>Aphanothecaceae</taxon>
        <taxon>Crocosphaera</taxon>
    </lineage>
</organism>
<proteinExistence type="predicted"/>